<dbReference type="InterPro" id="IPR046668">
    <property type="entry name" value="DUF6538"/>
</dbReference>
<dbReference type="KEGG" id="aasc:A4S02_14005"/>
<keyword evidence="2" id="KW-0614">Plasmid</keyword>
<dbReference type="EMBL" id="CP015165">
    <property type="protein sequence ID" value="AOW47949.1"/>
    <property type="molecule type" value="Genomic_DNA"/>
</dbReference>
<evidence type="ECO:0000313" key="2">
    <source>
        <dbReference type="EMBL" id="AOW47949.1"/>
    </source>
</evidence>
<dbReference type="AlphaFoldDB" id="A0A1D8R038"/>
<feature type="domain" description="DUF6538" evidence="1">
    <location>
        <begin position="2"/>
        <end position="58"/>
    </location>
</feature>
<keyword evidence="3" id="KW-1185">Reference proteome</keyword>
<geneLocation type="plasmid" evidence="2 3">
    <name>unnamed1</name>
</geneLocation>
<proteinExistence type="predicted"/>
<sequence>MLIRRPSGYSYRQKVPLPIRAFLGKRELWIALDTNDKALAKNRASAIYILTNKLFSELKIVSKELSQDENDIIRDIIDARFKPLFDEVIARYETELSNLKSQYQLMNAEHLFARIEQDDEFKKFAKDATDGVSKIQGLMKDIPDLDIRKKMTDIVGHFNNIESWTKPKEPQKSPLFSDASEAFILASSKGWKDSDFRAYRSSIKRFLECCGDKEIRLYTGADAGRFKSPFGNSL</sequence>
<dbReference type="Pfam" id="PF20172">
    <property type="entry name" value="DUF6538"/>
    <property type="match status" value="1"/>
</dbReference>
<protein>
    <recommendedName>
        <fullName evidence="1">DUF6538 domain-containing protein</fullName>
    </recommendedName>
</protein>
<evidence type="ECO:0000313" key="3">
    <source>
        <dbReference type="Proteomes" id="UP000175973"/>
    </source>
</evidence>
<evidence type="ECO:0000259" key="1">
    <source>
        <dbReference type="Pfam" id="PF20172"/>
    </source>
</evidence>
<dbReference type="Proteomes" id="UP000175973">
    <property type="component" value="Plasmid unnamed1"/>
</dbReference>
<name>A0A1D8R038_9PROT</name>
<dbReference type="RefSeq" id="WP_070324299.1">
    <property type="nucleotide sequence ID" value="NZ_CP015165.1"/>
</dbReference>
<organism evidence="2 3">
    <name type="scientific">Acetobacter ascendens</name>
    <dbReference type="NCBI Taxonomy" id="481146"/>
    <lineage>
        <taxon>Bacteria</taxon>
        <taxon>Pseudomonadati</taxon>
        <taxon>Pseudomonadota</taxon>
        <taxon>Alphaproteobacteria</taxon>
        <taxon>Acetobacterales</taxon>
        <taxon>Acetobacteraceae</taxon>
        <taxon>Acetobacter</taxon>
    </lineage>
</organism>
<gene>
    <name evidence="2" type="ORF">A4S02_14005</name>
</gene>
<accession>A0A1D8R038</accession>
<reference evidence="3" key="1">
    <citation type="submission" date="2016-04" db="EMBL/GenBank/DDBJ databases">
        <authorList>
            <person name="Jeon C.O."/>
            <person name="Cho G.Y."/>
            <person name="Jeong H.I."/>
            <person name="Kim K.H."/>
        </authorList>
    </citation>
    <scope>NUCLEOTIDE SEQUENCE [LARGE SCALE GENOMIC DNA]</scope>
    <source>
        <strain evidence="3">LMG 1590</strain>
        <plasmid evidence="3">unnamed1</plasmid>
    </source>
</reference>